<accession>A0A9N9R601</accession>
<feature type="region of interest" description="Disordered" evidence="1">
    <location>
        <begin position="268"/>
        <end position="347"/>
    </location>
</feature>
<feature type="compositionally biased region" description="Basic and acidic residues" evidence="1">
    <location>
        <begin position="41"/>
        <end position="53"/>
    </location>
</feature>
<feature type="compositionally biased region" description="Polar residues" evidence="1">
    <location>
        <begin position="300"/>
        <end position="310"/>
    </location>
</feature>
<protein>
    <recommendedName>
        <fullName evidence="2">DUF4780 domain-containing protein</fullName>
    </recommendedName>
</protein>
<feature type="domain" description="DUF4780" evidence="2">
    <location>
        <begin position="106"/>
        <end position="261"/>
    </location>
</feature>
<evidence type="ECO:0000256" key="1">
    <source>
        <dbReference type="SAM" id="MobiDB-lite"/>
    </source>
</evidence>
<gene>
    <name evidence="3" type="ORF">DIATSA_LOCUS7877</name>
</gene>
<dbReference type="Pfam" id="PF16012">
    <property type="entry name" value="DUF4780"/>
    <property type="match status" value="1"/>
</dbReference>
<name>A0A9N9R601_9NEOP</name>
<reference evidence="3" key="1">
    <citation type="submission" date="2021-12" db="EMBL/GenBank/DDBJ databases">
        <authorList>
            <person name="King R."/>
        </authorList>
    </citation>
    <scope>NUCLEOTIDE SEQUENCE</scope>
</reference>
<organism evidence="3 4">
    <name type="scientific">Diatraea saccharalis</name>
    <name type="common">sugarcane borer</name>
    <dbReference type="NCBI Taxonomy" id="40085"/>
    <lineage>
        <taxon>Eukaryota</taxon>
        <taxon>Metazoa</taxon>
        <taxon>Ecdysozoa</taxon>
        <taxon>Arthropoda</taxon>
        <taxon>Hexapoda</taxon>
        <taxon>Insecta</taxon>
        <taxon>Pterygota</taxon>
        <taxon>Neoptera</taxon>
        <taxon>Endopterygota</taxon>
        <taxon>Lepidoptera</taxon>
        <taxon>Glossata</taxon>
        <taxon>Ditrysia</taxon>
        <taxon>Pyraloidea</taxon>
        <taxon>Crambidae</taxon>
        <taxon>Crambinae</taxon>
        <taxon>Diatraea</taxon>
    </lineage>
</organism>
<dbReference type="OrthoDB" id="7430688at2759"/>
<dbReference type="EMBL" id="OU893352">
    <property type="protein sequence ID" value="CAG9790208.1"/>
    <property type="molecule type" value="Genomic_DNA"/>
</dbReference>
<evidence type="ECO:0000259" key="2">
    <source>
        <dbReference type="Pfam" id="PF16012"/>
    </source>
</evidence>
<keyword evidence="4" id="KW-1185">Reference proteome</keyword>
<feature type="compositionally biased region" description="Low complexity" evidence="1">
    <location>
        <begin position="285"/>
        <end position="299"/>
    </location>
</feature>
<dbReference type="InterPro" id="IPR031961">
    <property type="entry name" value="DUF4780"/>
</dbReference>
<feature type="compositionally biased region" description="Polar residues" evidence="1">
    <location>
        <begin position="268"/>
        <end position="284"/>
    </location>
</feature>
<sequence length="347" mass="37965">MDPIKAYKLCFEDMMARATASRGASEDVGETSTNRKPIKRNRSEEESPKDNPKKASRIGEGSDAGALISTSTEPNAEMSQMAGSSATEGRSFRDVLTNIQIGVRNKEPMSDEQLTLVKRSILRAVIEAPKGETTPKLEACAFKPGWLLIIVKEEYSLKWLKRKIASIKPWPEADLSLMSENELPKPKVGIVFIPKSEAESIKDALMLLEKQNDLETGMWKILSAKDEKDGFTAALSIDEASIRILRTLEFRPRLGFKRVVIRIWGESIPTNVDGNPKPGTSSLATKTMPPQKTTPTGPQASESGTTSKRTNVARGPGNPALVKRPKGGPNKRAQSSKKGKARHVDTA</sequence>
<evidence type="ECO:0000313" key="3">
    <source>
        <dbReference type="EMBL" id="CAG9790208.1"/>
    </source>
</evidence>
<evidence type="ECO:0000313" key="4">
    <source>
        <dbReference type="Proteomes" id="UP001153714"/>
    </source>
</evidence>
<feature type="compositionally biased region" description="Polar residues" evidence="1">
    <location>
        <begin position="68"/>
        <end position="88"/>
    </location>
</feature>
<dbReference type="Proteomes" id="UP001153714">
    <property type="component" value="Chromosome 21"/>
</dbReference>
<proteinExistence type="predicted"/>
<dbReference type="AlphaFoldDB" id="A0A9N9R601"/>
<feature type="region of interest" description="Disordered" evidence="1">
    <location>
        <begin position="18"/>
        <end position="89"/>
    </location>
</feature>
<reference evidence="3" key="2">
    <citation type="submission" date="2022-10" db="EMBL/GenBank/DDBJ databases">
        <authorList>
            <consortium name="ENA_rothamsted_submissions"/>
            <consortium name="culmorum"/>
            <person name="King R."/>
        </authorList>
    </citation>
    <scope>NUCLEOTIDE SEQUENCE</scope>
</reference>